<dbReference type="Pfam" id="PF12738">
    <property type="entry name" value="PTCB-BRCT"/>
    <property type="match status" value="1"/>
</dbReference>
<dbReference type="OrthoDB" id="251770at2759"/>
<dbReference type="PANTHER" id="PTHR13561:SF20">
    <property type="entry name" value="DNA TOPOISOMERASE 2-BINDING PROTEIN 1"/>
    <property type="match status" value="1"/>
</dbReference>
<dbReference type="SMART" id="SM00292">
    <property type="entry name" value="BRCT"/>
    <property type="match status" value="4"/>
</dbReference>
<feature type="compositionally biased region" description="Basic and acidic residues" evidence="2">
    <location>
        <begin position="615"/>
        <end position="624"/>
    </location>
</feature>
<organism evidence="4 5">
    <name type="scientific">Metschnikowia bicuspidata</name>
    <dbReference type="NCBI Taxonomy" id="27322"/>
    <lineage>
        <taxon>Eukaryota</taxon>
        <taxon>Fungi</taxon>
        <taxon>Dikarya</taxon>
        <taxon>Ascomycota</taxon>
        <taxon>Saccharomycotina</taxon>
        <taxon>Pichiomycetes</taxon>
        <taxon>Metschnikowiaceae</taxon>
        <taxon>Metschnikowia</taxon>
    </lineage>
</organism>
<dbReference type="GO" id="GO:0033314">
    <property type="term" value="P:mitotic DNA replication checkpoint signaling"/>
    <property type="evidence" value="ECO:0007669"/>
    <property type="project" value="TreeGrafter"/>
</dbReference>
<evidence type="ECO:0000256" key="2">
    <source>
        <dbReference type="SAM" id="MobiDB-lite"/>
    </source>
</evidence>
<evidence type="ECO:0000313" key="5">
    <source>
        <dbReference type="Proteomes" id="UP000268321"/>
    </source>
</evidence>
<reference evidence="5" key="1">
    <citation type="journal article" date="2018" name="Nat. Microbiol.">
        <title>Leveraging single-cell genomics to expand the fungal tree of life.</title>
        <authorList>
            <person name="Ahrendt S.R."/>
            <person name="Quandt C.A."/>
            <person name="Ciobanu D."/>
            <person name="Clum A."/>
            <person name="Salamov A."/>
            <person name="Andreopoulos B."/>
            <person name="Cheng J.F."/>
            <person name="Woyke T."/>
            <person name="Pelin A."/>
            <person name="Henrissat B."/>
            <person name="Reynolds N.K."/>
            <person name="Benny G.L."/>
            <person name="Smith M.E."/>
            <person name="James T.Y."/>
            <person name="Grigoriev I.V."/>
        </authorList>
    </citation>
    <scope>NUCLEOTIDE SEQUENCE [LARGE SCALE GENOMIC DNA]</scope>
    <source>
        <strain evidence="5">Baker2002</strain>
    </source>
</reference>
<dbReference type="GO" id="GO:0007095">
    <property type="term" value="P:mitotic G2 DNA damage checkpoint signaling"/>
    <property type="evidence" value="ECO:0007669"/>
    <property type="project" value="TreeGrafter"/>
</dbReference>
<dbReference type="EMBL" id="ML004447">
    <property type="protein sequence ID" value="RKP31096.1"/>
    <property type="molecule type" value="Genomic_DNA"/>
</dbReference>
<dbReference type="Gene3D" id="3.40.50.10190">
    <property type="entry name" value="BRCT domain"/>
    <property type="match status" value="4"/>
</dbReference>
<keyword evidence="5" id="KW-1185">Reference proteome</keyword>
<proteinExistence type="predicted"/>
<dbReference type="PANTHER" id="PTHR13561">
    <property type="entry name" value="DNA REPLICATION REGULATOR DPB11-RELATED"/>
    <property type="match status" value="1"/>
</dbReference>
<sequence>MSKPFTGLSFCCTGVNSYDRKQLGERISALGGKFQVDLMSLVQYLVVGDRNTEKYKFCVRYRHDIQFISLSTVTDACNSWNSGKNIIVSKDLHPLPAFANFKICVARIDRPPEEELRKLMSERFRQPPKQAVPNVLPEDPFLLDSLASAVSKLGANVSQILSMSCNVVVATSVSGKRGEIAKQWNIPIVHPLWIYDSCLREAALHLQDYELSPQFNAYNSTSFVWKQLYLSRIFQEHNTQIADRLAERLLLKKKPEIWTSIMDSAHPLLTKEAPTDTWEESRNSDTESKEPDVVDDRTKSSLLEETQSTLFQGLSFLPIGLTVPEQNILRTVLESHQGKVITSSEDSDLTHVVMLVRNGPQTELMLLMFPSTIKHRINNKKVKIVTNWFVERSIFYNKLCDDMWARPMLGIVPLKIKRQVCITGFTGVELLHLEKLISYLNLEFCESLNAKRDLLVVNINLFKSSFSKSSPKLFEYRLKEVIDCPVYANGNSTQSVSTLSLKNKMIAAKKWGVPIVSVAYLWEMVAILEGQPNLMIPDIRDLQWCIFAPKSGTNSSKFMVSLSETPSILPNTDNMESSYSNVRLPSPKKFKDRKKYGRIFGRGESLLKKLQAARDLNDDADREPPSGGSSSQDFLTVGYGIEERAEKDKRLLAKLEGTGEKPTKRPRRASHKVEYLK</sequence>
<protein>
    <recommendedName>
        <fullName evidence="3">BRCT domain-containing protein</fullName>
    </recommendedName>
</protein>
<feature type="region of interest" description="Disordered" evidence="2">
    <location>
        <begin position="613"/>
        <end position="677"/>
    </location>
</feature>
<feature type="domain" description="BRCT" evidence="3">
    <location>
        <begin position="144"/>
        <end position="211"/>
    </location>
</feature>
<dbReference type="SUPFAM" id="SSF52113">
    <property type="entry name" value="BRCT domain"/>
    <property type="match status" value="4"/>
</dbReference>
<feature type="domain" description="BRCT" evidence="3">
    <location>
        <begin position="1"/>
        <end position="75"/>
    </location>
</feature>
<accession>A0A4P9ZDR3</accession>
<feature type="compositionally biased region" description="Basic and acidic residues" evidence="2">
    <location>
        <begin position="641"/>
        <end position="663"/>
    </location>
</feature>
<dbReference type="Proteomes" id="UP000268321">
    <property type="component" value="Unassembled WGS sequence"/>
</dbReference>
<dbReference type="InterPro" id="IPR036420">
    <property type="entry name" value="BRCT_dom_sf"/>
</dbReference>
<dbReference type="AlphaFoldDB" id="A0A4P9ZDR3"/>
<dbReference type="InterPro" id="IPR001357">
    <property type="entry name" value="BRCT_dom"/>
</dbReference>
<dbReference type="Pfam" id="PF00533">
    <property type="entry name" value="BRCT"/>
    <property type="match status" value="1"/>
</dbReference>
<evidence type="ECO:0000256" key="1">
    <source>
        <dbReference type="ARBA" id="ARBA00022737"/>
    </source>
</evidence>
<feature type="region of interest" description="Disordered" evidence="2">
    <location>
        <begin position="272"/>
        <end position="297"/>
    </location>
</feature>
<gene>
    <name evidence="4" type="ORF">METBISCDRAFT_26912</name>
</gene>
<feature type="compositionally biased region" description="Basic and acidic residues" evidence="2">
    <location>
        <begin position="279"/>
        <end position="297"/>
    </location>
</feature>
<dbReference type="PROSITE" id="PS50172">
    <property type="entry name" value="BRCT"/>
    <property type="match status" value="2"/>
</dbReference>
<keyword evidence="1" id="KW-0677">Repeat</keyword>
<dbReference type="GO" id="GO:0006270">
    <property type="term" value="P:DNA replication initiation"/>
    <property type="evidence" value="ECO:0007669"/>
    <property type="project" value="TreeGrafter"/>
</dbReference>
<evidence type="ECO:0000313" key="4">
    <source>
        <dbReference type="EMBL" id="RKP31096.1"/>
    </source>
</evidence>
<name>A0A4P9ZDR3_9ASCO</name>
<evidence type="ECO:0000259" key="3">
    <source>
        <dbReference type="PROSITE" id="PS50172"/>
    </source>
</evidence>